<dbReference type="Gene3D" id="3.40.50.150">
    <property type="entry name" value="Vaccinia Virus protein VP39"/>
    <property type="match status" value="1"/>
</dbReference>
<evidence type="ECO:0000256" key="9">
    <source>
        <dbReference type="ARBA" id="ARBA00053180"/>
    </source>
</evidence>
<evidence type="ECO:0000256" key="2">
    <source>
        <dbReference type="ARBA" id="ARBA00006149"/>
    </source>
</evidence>
<dbReference type="Proteomes" id="UP000886998">
    <property type="component" value="Unassembled WGS sequence"/>
</dbReference>
<evidence type="ECO:0000256" key="6">
    <source>
        <dbReference type="ARBA" id="ARBA00023242"/>
    </source>
</evidence>
<evidence type="ECO:0000256" key="4">
    <source>
        <dbReference type="ARBA" id="ARBA00022679"/>
    </source>
</evidence>
<reference evidence="18" key="1">
    <citation type="submission" date="2020-08" db="EMBL/GenBank/DDBJ databases">
        <title>Multicomponent nature underlies the extraordinary mechanical properties of spider dragline silk.</title>
        <authorList>
            <person name="Kono N."/>
            <person name="Nakamura H."/>
            <person name="Mori M."/>
            <person name="Yoshida Y."/>
            <person name="Ohtoshi R."/>
            <person name="Malay A.D."/>
            <person name="Moran D.A.P."/>
            <person name="Tomita M."/>
            <person name="Numata K."/>
            <person name="Arakawa K."/>
        </authorList>
    </citation>
    <scope>NUCLEOTIDE SEQUENCE</scope>
</reference>
<dbReference type="FunFam" id="3.40.50.150:FF:000077">
    <property type="entry name" value="HemK methyltransferase family member 2"/>
    <property type="match status" value="1"/>
</dbReference>
<sequence>MELADYSVLKRVVFDDVYEPAEDTFILIDALEKDIELIKNLGPGICLEIGSGSGVVITSLGKVLGYPYFLCTDLNPIAATATKATSQSNGVPVDVITSNLVCVLEDRLKNSVDLILCNPPYAVTPSDEVGGNNTFKATSGGVKGREVIDQILHIVPKLLSEKGMFYLTCIAQNDIDDISQCMKAHNLQMTKVLERRCGIERLCTLRFSYKNYEL</sequence>
<dbReference type="InterPro" id="IPR004557">
    <property type="entry name" value="PrmC-related"/>
</dbReference>
<evidence type="ECO:0000259" key="17">
    <source>
        <dbReference type="Pfam" id="PF05175"/>
    </source>
</evidence>
<dbReference type="GO" id="GO:0035657">
    <property type="term" value="C:eRF1 methyltransferase complex"/>
    <property type="evidence" value="ECO:0007669"/>
    <property type="project" value="TreeGrafter"/>
</dbReference>
<organism evidence="18 19">
    <name type="scientific">Trichonephila inaurata madagascariensis</name>
    <dbReference type="NCBI Taxonomy" id="2747483"/>
    <lineage>
        <taxon>Eukaryota</taxon>
        <taxon>Metazoa</taxon>
        <taxon>Ecdysozoa</taxon>
        <taxon>Arthropoda</taxon>
        <taxon>Chelicerata</taxon>
        <taxon>Arachnida</taxon>
        <taxon>Araneae</taxon>
        <taxon>Araneomorphae</taxon>
        <taxon>Entelegynae</taxon>
        <taxon>Araneoidea</taxon>
        <taxon>Nephilidae</taxon>
        <taxon>Trichonephila</taxon>
        <taxon>Trichonephila inaurata</taxon>
    </lineage>
</organism>
<dbReference type="CDD" id="cd02440">
    <property type="entry name" value="AdoMet_MTases"/>
    <property type="match status" value="1"/>
</dbReference>
<comment type="subunit">
    <text evidence="10">Heterodimer; heterodimerization with TRMT112 is required for S-adenosyl-L-methionine-binding.</text>
</comment>
<gene>
    <name evidence="18" type="primary">N6amt1</name>
    <name evidence="18" type="ORF">TNIN_234611</name>
</gene>
<evidence type="ECO:0000313" key="19">
    <source>
        <dbReference type="Proteomes" id="UP000886998"/>
    </source>
</evidence>
<keyword evidence="19" id="KW-1185">Reference proteome</keyword>
<evidence type="ECO:0000256" key="1">
    <source>
        <dbReference type="ARBA" id="ARBA00004123"/>
    </source>
</evidence>
<evidence type="ECO:0000256" key="15">
    <source>
        <dbReference type="ARBA" id="ARBA00093624"/>
    </source>
</evidence>
<dbReference type="InterPro" id="IPR007848">
    <property type="entry name" value="Small_mtfrase_dom"/>
</dbReference>
<comment type="catalytic activity">
    <reaction evidence="7">
        <text>L-lysyl-[histone] + S-adenosyl-L-methionine = N(6)-methyl-L-lysyl-[histone] + S-adenosyl-L-homocysteine + H(+)</text>
        <dbReference type="Rhea" id="RHEA:10024"/>
        <dbReference type="Rhea" id="RHEA-COMP:9845"/>
        <dbReference type="Rhea" id="RHEA-COMP:9846"/>
        <dbReference type="ChEBI" id="CHEBI:15378"/>
        <dbReference type="ChEBI" id="CHEBI:29969"/>
        <dbReference type="ChEBI" id="CHEBI:57856"/>
        <dbReference type="ChEBI" id="CHEBI:59789"/>
        <dbReference type="ChEBI" id="CHEBI:61929"/>
    </reaction>
    <physiologicalReaction direction="left-to-right" evidence="7">
        <dbReference type="Rhea" id="RHEA:10025"/>
    </physiologicalReaction>
</comment>
<dbReference type="NCBIfam" id="TIGR00537">
    <property type="entry name" value="hemK_rel_arch"/>
    <property type="match status" value="1"/>
</dbReference>
<comment type="subcellular location">
    <subcellularLocation>
        <location evidence="1">Nucleus</location>
    </subcellularLocation>
</comment>
<dbReference type="GO" id="GO:0005634">
    <property type="term" value="C:nucleus"/>
    <property type="evidence" value="ECO:0007669"/>
    <property type="project" value="UniProtKB-SubCell"/>
</dbReference>
<dbReference type="PANTHER" id="PTHR45875:SF1">
    <property type="entry name" value="METHYLTRANSFERASE N6AMT1"/>
    <property type="match status" value="1"/>
</dbReference>
<comment type="catalytic activity">
    <reaction evidence="8">
        <text>methylarsonous acid + S-adenosyl-L-methionine = dimethylarsinate + S-adenosyl-L-homocysteine + 2 H(+)</text>
        <dbReference type="Rhea" id="RHEA:11684"/>
        <dbReference type="ChEBI" id="CHEBI:15378"/>
        <dbReference type="ChEBI" id="CHEBI:16223"/>
        <dbReference type="ChEBI" id="CHEBI:17826"/>
        <dbReference type="ChEBI" id="CHEBI:57856"/>
        <dbReference type="ChEBI" id="CHEBI:59789"/>
    </reaction>
</comment>
<keyword evidence="5" id="KW-0949">S-adenosyl-L-methionine</keyword>
<proteinExistence type="inferred from homology"/>
<comment type="function">
    <text evidence="9">Methyltransferase that can methylate proteins and, to a lower extent, arsenic. Catalytic subunit of a heterodimer with TRMT112, which monomethylates 'Lys-12' of histone H4 (H4K12me1), a modification present at the promoters of numerous genes encoding cell cycle regulators. Catalytic subunit of a heterodimer with TRMT112, which catalyzes N5-methylation of Glu residue of proteins with a Gly-Gln-Xaa-Xaa-Xaa-Arg motif. Methylates ETF1 on 'Gln-185'; ETF1 needs to be complexed to ERF3 in its GTP-bound form to be efficiently methylated. May also play a role in the modulation of arsenic-induced toxicity by mediating the conversion of monomethylarsonous acid (3+) into the less toxic dimethylarsonic acid. It however only plays a limited role in arsenic metabolism compared with AS3MT.</text>
</comment>
<dbReference type="Pfam" id="PF05175">
    <property type="entry name" value="MTS"/>
    <property type="match status" value="1"/>
</dbReference>
<dbReference type="PROSITE" id="PS00092">
    <property type="entry name" value="N6_MTASE"/>
    <property type="match status" value="1"/>
</dbReference>
<protein>
    <recommendedName>
        <fullName evidence="15">Methyltransferase HEMK2</fullName>
    </recommendedName>
    <alternativeName>
        <fullName evidence="14">HemK methyltransferase family member 2</fullName>
    </alternativeName>
    <alternativeName>
        <fullName evidence="12">Lysine N-methyltransferase 9</fullName>
    </alternativeName>
    <alternativeName>
        <fullName evidence="11">Methylarsonite methyltransferase N6AMT1</fullName>
    </alternativeName>
    <alternativeName>
        <fullName evidence="16">Methyltransferase N6AMT1</fullName>
    </alternativeName>
    <alternativeName>
        <fullName evidence="13">Protein N(5)-glutamine methyltransferase</fullName>
    </alternativeName>
</protein>
<comment type="caution">
    <text evidence="18">The sequence shown here is derived from an EMBL/GenBank/DDBJ whole genome shotgun (WGS) entry which is preliminary data.</text>
</comment>
<dbReference type="GO" id="GO:0036009">
    <property type="term" value="F:protein-glutamine N-methyltransferase activity"/>
    <property type="evidence" value="ECO:0007669"/>
    <property type="project" value="UniProtKB-ARBA"/>
</dbReference>
<keyword evidence="3 18" id="KW-0489">Methyltransferase</keyword>
<evidence type="ECO:0000256" key="7">
    <source>
        <dbReference type="ARBA" id="ARBA00048619"/>
    </source>
</evidence>
<keyword evidence="6" id="KW-0539">Nucleus</keyword>
<keyword evidence="4" id="KW-0808">Transferase</keyword>
<dbReference type="InterPro" id="IPR029063">
    <property type="entry name" value="SAM-dependent_MTases_sf"/>
</dbReference>
<dbReference type="AlphaFoldDB" id="A0A8X6XIX1"/>
<evidence type="ECO:0000256" key="14">
    <source>
        <dbReference type="ARBA" id="ARBA00083337"/>
    </source>
</evidence>
<feature type="domain" description="Methyltransferase small" evidence="17">
    <location>
        <begin position="43"/>
        <end position="123"/>
    </location>
</feature>
<evidence type="ECO:0000256" key="3">
    <source>
        <dbReference type="ARBA" id="ARBA00022603"/>
    </source>
</evidence>
<evidence type="ECO:0000256" key="11">
    <source>
        <dbReference type="ARBA" id="ARBA00075330"/>
    </source>
</evidence>
<evidence type="ECO:0000256" key="16">
    <source>
        <dbReference type="ARBA" id="ARBA00093667"/>
    </source>
</evidence>
<name>A0A8X6XIX1_9ARAC</name>
<evidence type="ECO:0000256" key="13">
    <source>
        <dbReference type="ARBA" id="ARBA00080992"/>
    </source>
</evidence>
<dbReference type="OrthoDB" id="406152at2759"/>
<evidence type="ECO:0000313" key="18">
    <source>
        <dbReference type="EMBL" id="GFY53502.1"/>
    </source>
</evidence>
<evidence type="ECO:0000256" key="5">
    <source>
        <dbReference type="ARBA" id="ARBA00022691"/>
    </source>
</evidence>
<accession>A0A8X6XIX1</accession>
<dbReference type="InterPro" id="IPR052190">
    <property type="entry name" value="Euk-Arch_PrmC-MTase"/>
</dbReference>
<evidence type="ECO:0000256" key="8">
    <source>
        <dbReference type="ARBA" id="ARBA00050903"/>
    </source>
</evidence>
<evidence type="ECO:0000256" key="10">
    <source>
        <dbReference type="ARBA" id="ARBA00062344"/>
    </source>
</evidence>
<evidence type="ECO:0000256" key="12">
    <source>
        <dbReference type="ARBA" id="ARBA00076540"/>
    </source>
</evidence>
<dbReference type="EMBL" id="BMAV01009309">
    <property type="protein sequence ID" value="GFY53502.1"/>
    <property type="molecule type" value="Genomic_DNA"/>
</dbReference>
<dbReference type="GO" id="GO:0032259">
    <property type="term" value="P:methylation"/>
    <property type="evidence" value="ECO:0007669"/>
    <property type="project" value="UniProtKB-KW"/>
</dbReference>
<dbReference type="SUPFAM" id="SSF53335">
    <property type="entry name" value="S-adenosyl-L-methionine-dependent methyltransferases"/>
    <property type="match status" value="1"/>
</dbReference>
<dbReference type="PANTHER" id="PTHR45875">
    <property type="entry name" value="METHYLTRANSFERASE N6AMT1"/>
    <property type="match status" value="1"/>
</dbReference>
<dbReference type="GO" id="GO:0003676">
    <property type="term" value="F:nucleic acid binding"/>
    <property type="evidence" value="ECO:0007669"/>
    <property type="project" value="InterPro"/>
</dbReference>
<comment type="similarity">
    <text evidence="2">Belongs to the eukaryotic/archaeal PrmC-related family.</text>
</comment>
<dbReference type="InterPro" id="IPR002052">
    <property type="entry name" value="DNA_methylase_N6_adenine_CS"/>
</dbReference>